<dbReference type="AlphaFoldDB" id="A0A2N8L0Z4"/>
<feature type="domain" description="Fumarylacetoacetase-like C-terminal" evidence="2">
    <location>
        <begin position="95"/>
        <end position="259"/>
    </location>
</feature>
<dbReference type="InterPro" id="IPR036663">
    <property type="entry name" value="Fumarylacetoacetase_C_sf"/>
</dbReference>
<dbReference type="GO" id="GO:0008684">
    <property type="term" value="F:2-oxopent-4-enoate hydratase activity"/>
    <property type="evidence" value="ECO:0007669"/>
    <property type="project" value="TreeGrafter"/>
</dbReference>
<evidence type="ECO:0000259" key="2">
    <source>
        <dbReference type="Pfam" id="PF01557"/>
    </source>
</evidence>
<organism evidence="3 4">
    <name type="scientific">Kinneretia aquatilis</name>
    <dbReference type="NCBI Taxonomy" id="2070761"/>
    <lineage>
        <taxon>Bacteria</taxon>
        <taxon>Pseudomonadati</taxon>
        <taxon>Pseudomonadota</taxon>
        <taxon>Betaproteobacteria</taxon>
        <taxon>Burkholderiales</taxon>
        <taxon>Sphaerotilaceae</taxon>
        <taxon>Roseateles</taxon>
    </lineage>
</organism>
<gene>
    <name evidence="3" type="ORF">C1O66_18735</name>
</gene>
<comment type="caution">
    <text evidence="3">The sequence shown here is derived from an EMBL/GenBank/DDBJ whole genome shotgun (WGS) entry which is preliminary data.</text>
</comment>
<dbReference type="Pfam" id="PF01557">
    <property type="entry name" value="FAA_hydrolase"/>
    <property type="match status" value="1"/>
</dbReference>
<evidence type="ECO:0000313" key="4">
    <source>
        <dbReference type="Proteomes" id="UP000235916"/>
    </source>
</evidence>
<reference evidence="3 4" key="1">
    <citation type="submission" date="2018-01" db="EMBL/GenBank/DDBJ databases">
        <title>Draft genome sequence of Paucibacter aquatile CR182 isolated from freshwater of the Nakdong River.</title>
        <authorList>
            <person name="Choi A."/>
            <person name="Chung E.J."/>
        </authorList>
    </citation>
    <scope>NUCLEOTIDE SEQUENCE [LARGE SCALE GENOMIC DNA]</scope>
    <source>
        <strain evidence="3 4">CR182</strain>
    </source>
</reference>
<sequence>MNSEDRARVRDELPATLAAAWWGGPLLDAGAWPIDPPDSALIDCAQQDLARRLGCNQAHEPQAWKSGGPSRTAALGHAALPPRGVRRSPATLHDLRLNRPGIEAEIALRLGQDVDAARAATLDGLQAAALVDGMAVSAELVSSRWLQAQAAPAWLRQVDALSHGALVLGDWLPPQAGRDWAQQVCEIQRNDEAPQRTRGSHSLGDPFWLLPQWLRHATREGQVVPAGSVVTTGAWLVMPDLAAGDRLWVRFEGLGEVQVQL</sequence>
<dbReference type="PANTHER" id="PTHR30143">
    <property type="entry name" value="ACID HYDRATASE"/>
    <property type="match status" value="1"/>
</dbReference>
<dbReference type="RefSeq" id="WP_102769282.1">
    <property type="nucleotide sequence ID" value="NZ_POSP01000003.1"/>
</dbReference>
<keyword evidence="4" id="KW-1185">Reference proteome</keyword>
<dbReference type="Proteomes" id="UP000235916">
    <property type="component" value="Unassembled WGS sequence"/>
</dbReference>
<dbReference type="GO" id="GO:0005737">
    <property type="term" value="C:cytoplasm"/>
    <property type="evidence" value="ECO:0007669"/>
    <property type="project" value="TreeGrafter"/>
</dbReference>
<evidence type="ECO:0000256" key="1">
    <source>
        <dbReference type="ARBA" id="ARBA00023239"/>
    </source>
</evidence>
<dbReference type="Gene3D" id="3.90.850.10">
    <property type="entry name" value="Fumarylacetoacetase-like, C-terminal domain"/>
    <property type="match status" value="1"/>
</dbReference>
<dbReference type="EMBL" id="POSP01000003">
    <property type="protein sequence ID" value="PND39364.1"/>
    <property type="molecule type" value="Genomic_DNA"/>
</dbReference>
<keyword evidence="1" id="KW-0456">Lyase</keyword>
<dbReference type="InterPro" id="IPR011234">
    <property type="entry name" value="Fumarylacetoacetase-like_C"/>
</dbReference>
<protein>
    <submittedName>
        <fullName evidence="3">2-keto-4-pentenoate hydratase</fullName>
    </submittedName>
</protein>
<name>A0A2N8L0Z4_9BURK</name>
<evidence type="ECO:0000313" key="3">
    <source>
        <dbReference type="EMBL" id="PND39364.1"/>
    </source>
</evidence>
<dbReference type="InterPro" id="IPR050772">
    <property type="entry name" value="Hydratase-Decarb/MhpD_sf"/>
</dbReference>
<dbReference type="PANTHER" id="PTHR30143:SF0">
    <property type="entry name" value="2-KETO-4-PENTENOATE HYDRATASE"/>
    <property type="match status" value="1"/>
</dbReference>
<dbReference type="OrthoDB" id="8689761at2"/>
<accession>A0A2N8L0Z4</accession>
<proteinExistence type="predicted"/>
<dbReference type="SUPFAM" id="SSF56529">
    <property type="entry name" value="FAH"/>
    <property type="match status" value="1"/>
</dbReference>